<keyword evidence="2" id="KW-1185">Reference proteome</keyword>
<sequence length="51" mass="5734">MREYGSGAPEDDDYGTPFLVYMILIRCSWSNCHLGSIRLSMVASGSFEFHS</sequence>
<dbReference type="KEGG" id="dha:DEHA2B02354g"/>
<dbReference type="Proteomes" id="UP000000599">
    <property type="component" value="Chromosome B"/>
</dbReference>
<dbReference type="InParanoid" id="Q6BXJ9"/>
<organism evidence="1 2">
    <name type="scientific">Debaryomyces hansenii (strain ATCC 36239 / CBS 767 / BCRC 21394 / JCM 1990 / NBRC 0083 / IGC 2968)</name>
    <name type="common">Yeast</name>
    <name type="synonym">Torulaspora hansenii</name>
    <dbReference type="NCBI Taxonomy" id="284592"/>
    <lineage>
        <taxon>Eukaryota</taxon>
        <taxon>Fungi</taxon>
        <taxon>Dikarya</taxon>
        <taxon>Ascomycota</taxon>
        <taxon>Saccharomycotina</taxon>
        <taxon>Pichiomycetes</taxon>
        <taxon>Debaryomycetaceae</taxon>
        <taxon>Debaryomyces</taxon>
    </lineage>
</organism>
<dbReference type="RefSeq" id="XP_457070.2">
    <property type="nucleotide sequence ID" value="XM_457070.1"/>
</dbReference>
<name>Q6BXJ9_DEBHA</name>
<reference evidence="1 2" key="1">
    <citation type="journal article" date="2004" name="Nature">
        <title>Genome evolution in yeasts.</title>
        <authorList>
            <consortium name="Genolevures"/>
            <person name="Dujon B."/>
            <person name="Sherman D."/>
            <person name="Fischer G."/>
            <person name="Durrens P."/>
            <person name="Casaregola S."/>
            <person name="Lafontaine I."/>
            <person name="de Montigny J."/>
            <person name="Marck C."/>
            <person name="Neuveglise C."/>
            <person name="Talla E."/>
            <person name="Goffard N."/>
            <person name="Frangeul L."/>
            <person name="Aigle M."/>
            <person name="Anthouard V."/>
            <person name="Babour A."/>
            <person name="Barbe V."/>
            <person name="Barnay S."/>
            <person name="Blanchin S."/>
            <person name="Beckerich J.M."/>
            <person name="Beyne E."/>
            <person name="Bleykasten C."/>
            <person name="Boisrame A."/>
            <person name="Boyer J."/>
            <person name="Cattolico L."/>
            <person name="Confanioleri F."/>
            <person name="de Daruvar A."/>
            <person name="Despons L."/>
            <person name="Fabre E."/>
            <person name="Fairhead C."/>
            <person name="Ferry-Dumazet H."/>
            <person name="Groppi A."/>
            <person name="Hantraye F."/>
            <person name="Hennequin C."/>
            <person name="Jauniaux N."/>
            <person name="Joyet P."/>
            <person name="Kachouri R."/>
            <person name="Kerrest A."/>
            <person name="Koszul R."/>
            <person name="Lemaire M."/>
            <person name="Lesur I."/>
            <person name="Ma L."/>
            <person name="Muller H."/>
            <person name="Nicaud J.M."/>
            <person name="Nikolski M."/>
            <person name="Oztas S."/>
            <person name="Ozier-Kalogeropoulos O."/>
            <person name="Pellenz S."/>
            <person name="Potier S."/>
            <person name="Richard G.F."/>
            <person name="Straub M.L."/>
            <person name="Suleau A."/>
            <person name="Swennene D."/>
            <person name="Tekaia F."/>
            <person name="Wesolowski-Louvel M."/>
            <person name="Westhof E."/>
            <person name="Wirth B."/>
            <person name="Zeniou-Meyer M."/>
            <person name="Zivanovic I."/>
            <person name="Bolotin-Fukuhara M."/>
            <person name="Thierry A."/>
            <person name="Bouchier C."/>
            <person name="Caudron B."/>
            <person name="Scarpelli C."/>
            <person name="Gaillardin C."/>
            <person name="Weissenbach J."/>
            <person name="Wincker P."/>
            <person name="Souciet J.L."/>
        </authorList>
    </citation>
    <scope>NUCLEOTIDE SEQUENCE [LARGE SCALE GENOMIC DNA]</scope>
    <source>
        <strain evidence="2">ATCC 36239 / CBS 767 / BCRC 21394 / JCM 1990 / NBRC 0083 / IGC 2968</strain>
    </source>
</reference>
<evidence type="ECO:0000313" key="1">
    <source>
        <dbReference type="EMBL" id="CAG85058.2"/>
    </source>
</evidence>
<dbReference type="GeneID" id="2913204"/>
<protein>
    <submittedName>
        <fullName evidence="1">DEHA2B02354p</fullName>
    </submittedName>
</protein>
<dbReference type="VEuPathDB" id="FungiDB:DEHA2B02354g"/>
<dbReference type="HOGENOM" id="CLU_3106303_0_0_1"/>
<gene>
    <name evidence="1" type="ordered locus">DEHA2B02354g</name>
</gene>
<dbReference type="EMBL" id="CR382134">
    <property type="protein sequence ID" value="CAG85058.2"/>
    <property type="molecule type" value="Genomic_DNA"/>
</dbReference>
<accession>Q6BXJ9</accession>
<proteinExistence type="predicted"/>
<evidence type="ECO:0000313" key="2">
    <source>
        <dbReference type="Proteomes" id="UP000000599"/>
    </source>
</evidence>
<dbReference type="AlphaFoldDB" id="Q6BXJ9"/>